<feature type="transmembrane region" description="Helical" evidence="9">
    <location>
        <begin position="2001"/>
        <end position="2021"/>
    </location>
</feature>
<dbReference type="Gene3D" id="2.60.60.20">
    <property type="entry name" value="PLAT/LH2 domain"/>
    <property type="match status" value="1"/>
</dbReference>
<dbReference type="Proteomes" id="UP000264800">
    <property type="component" value="Unplaced"/>
</dbReference>
<dbReference type="Pfam" id="PF02010">
    <property type="entry name" value="REJ"/>
    <property type="match status" value="1"/>
</dbReference>
<evidence type="ECO:0000256" key="3">
    <source>
        <dbReference type="ARBA" id="ARBA00022692"/>
    </source>
</evidence>
<comment type="subcellular location">
    <subcellularLocation>
        <location evidence="1">Membrane</location>
        <topology evidence="1">Multi-pass membrane protein</topology>
    </subcellularLocation>
</comment>
<dbReference type="GO" id="GO:0006816">
    <property type="term" value="P:calcium ion transport"/>
    <property type="evidence" value="ECO:0007669"/>
    <property type="project" value="TreeGrafter"/>
</dbReference>
<feature type="domain" description="PKD" evidence="10">
    <location>
        <begin position="1049"/>
        <end position="1111"/>
    </location>
</feature>
<organism evidence="13 14">
    <name type="scientific">Kryptolebias marmoratus</name>
    <name type="common">Mangrove killifish</name>
    <name type="synonym">Rivulus marmoratus</name>
    <dbReference type="NCBI Taxonomy" id="37003"/>
    <lineage>
        <taxon>Eukaryota</taxon>
        <taxon>Metazoa</taxon>
        <taxon>Chordata</taxon>
        <taxon>Craniata</taxon>
        <taxon>Vertebrata</taxon>
        <taxon>Euteleostomi</taxon>
        <taxon>Actinopterygii</taxon>
        <taxon>Neopterygii</taxon>
        <taxon>Teleostei</taxon>
        <taxon>Neoteleostei</taxon>
        <taxon>Acanthomorphata</taxon>
        <taxon>Ovalentaria</taxon>
        <taxon>Atherinomorphae</taxon>
        <taxon>Cyprinodontiformes</taxon>
        <taxon>Rivulidae</taxon>
        <taxon>Kryptolebias</taxon>
    </lineage>
</organism>
<name>A0A3Q2ZEU2_KRYMA</name>
<feature type="transmembrane region" description="Helical" evidence="9">
    <location>
        <begin position="2444"/>
        <end position="2463"/>
    </location>
</feature>
<evidence type="ECO:0000256" key="6">
    <source>
        <dbReference type="ARBA" id="ARBA00023136"/>
    </source>
</evidence>
<feature type="domain" description="PLAT" evidence="11">
    <location>
        <begin position="2044"/>
        <end position="2156"/>
    </location>
</feature>
<keyword evidence="14" id="KW-1185">Reference proteome</keyword>
<dbReference type="SUPFAM" id="SSF49299">
    <property type="entry name" value="PKD domain"/>
    <property type="match status" value="7"/>
</dbReference>
<proteinExistence type="inferred from homology"/>
<dbReference type="InterPro" id="IPR014010">
    <property type="entry name" value="REJ_dom"/>
</dbReference>
<keyword evidence="5 9" id="KW-1133">Transmembrane helix</keyword>
<dbReference type="Pfam" id="PF01477">
    <property type="entry name" value="PLAT"/>
    <property type="match status" value="1"/>
</dbReference>
<evidence type="ECO:0000259" key="12">
    <source>
        <dbReference type="PROSITE" id="PS51111"/>
    </source>
</evidence>
<evidence type="ECO:0000256" key="5">
    <source>
        <dbReference type="ARBA" id="ARBA00022989"/>
    </source>
</evidence>
<accession>A0A3Q2ZEU2</accession>
<feature type="transmembrane region" description="Helical" evidence="9">
    <location>
        <begin position="2202"/>
        <end position="2225"/>
    </location>
</feature>
<evidence type="ECO:0000313" key="13">
    <source>
        <dbReference type="Ensembl" id="ENSKMAP00000002093.1"/>
    </source>
</evidence>
<evidence type="ECO:0000256" key="2">
    <source>
        <dbReference type="ARBA" id="ARBA00007200"/>
    </source>
</evidence>
<dbReference type="Pfam" id="PF00801">
    <property type="entry name" value="PKD"/>
    <property type="match status" value="6"/>
</dbReference>
<feature type="domain" description="PKD" evidence="10">
    <location>
        <begin position="1309"/>
        <end position="1364"/>
    </location>
</feature>
<evidence type="ECO:0000259" key="11">
    <source>
        <dbReference type="PROSITE" id="PS50095"/>
    </source>
</evidence>
<protein>
    <submittedName>
        <fullName evidence="13">Polycystic kidney disease 1b</fullName>
    </submittedName>
</protein>
<keyword evidence="4" id="KW-0677">Repeat</keyword>
<evidence type="ECO:0000256" key="9">
    <source>
        <dbReference type="SAM" id="Phobius"/>
    </source>
</evidence>
<dbReference type="InterPro" id="IPR036392">
    <property type="entry name" value="PLAT/LH2_dom_sf"/>
</dbReference>
<keyword evidence="6 9" id="KW-0472">Membrane</keyword>
<dbReference type="InterPro" id="IPR013783">
    <property type="entry name" value="Ig-like_fold"/>
</dbReference>
<evidence type="ECO:0000313" key="14">
    <source>
        <dbReference type="Proteomes" id="UP000264800"/>
    </source>
</evidence>
<dbReference type="PROSITE" id="PS50093">
    <property type="entry name" value="PKD"/>
    <property type="match status" value="6"/>
</dbReference>
<feature type="transmembrane region" description="Helical" evidence="9">
    <location>
        <begin position="2483"/>
        <end position="2507"/>
    </location>
</feature>
<feature type="domain" description="PKD" evidence="10">
    <location>
        <begin position="443"/>
        <end position="498"/>
    </location>
</feature>
<evidence type="ECO:0000256" key="8">
    <source>
        <dbReference type="SAM" id="MobiDB-lite"/>
    </source>
</evidence>
<dbReference type="Ensembl" id="ENSKMAT00000002142.1">
    <property type="protein sequence ID" value="ENSKMAP00000002093.1"/>
    <property type="gene ID" value="ENSKMAG00000001534.1"/>
</dbReference>
<feature type="domain" description="PKD" evidence="10">
    <location>
        <begin position="703"/>
        <end position="762"/>
    </location>
</feature>
<comment type="similarity">
    <text evidence="2">Belongs to the polycystin family.</text>
</comment>
<dbReference type="GeneTree" id="ENSGT00940000167780"/>
<feature type="region of interest" description="Disordered" evidence="8">
    <location>
        <begin position="2564"/>
        <end position="2597"/>
    </location>
</feature>
<dbReference type="PANTHER" id="PTHR46730:SF2">
    <property type="entry name" value="POLYCYSTIN-1 ISOFORM X1"/>
    <property type="match status" value="1"/>
</dbReference>
<dbReference type="PROSITE" id="PS50095">
    <property type="entry name" value="PLAT"/>
    <property type="match status" value="1"/>
</dbReference>
<dbReference type="InterPro" id="IPR000203">
    <property type="entry name" value="GPS"/>
</dbReference>
<dbReference type="PROSITE" id="PS51111">
    <property type="entry name" value="REJ"/>
    <property type="match status" value="1"/>
</dbReference>
<comment type="caution">
    <text evidence="7">Lacks conserved residue(s) required for the propagation of feature annotation.</text>
</comment>
<keyword evidence="3 9" id="KW-0812">Transmembrane</keyword>
<dbReference type="PANTHER" id="PTHR46730">
    <property type="entry name" value="POLYCYSTIN-1"/>
    <property type="match status" value="1"/>
</dbReference>
<dbReference type="GO" id="GO:0005886">
    <property type="term" value="C:plasma membrane"/>
    <property type="evidence" value="ECO:0007669"/>
    <property type="project" value="TreeGrafter"/>
</dbReference>
<dbReference type="GO" id="GO:0005929">
    <property type="term" value="C:cilium"/>
    <property type="evidence" value="ECO:0007669"/>
    <property type="project" value="UniProtKB-ARBA"/>
</dbReference>
<dbReference type="SUPFAM" id="SSF49723">
    <property type="entry name" value="Lipase/lipooxygenase domain (PLAT/LH2 domain)"/>
    <property type="match status" value="1"/>
</dbReference>
<dbReference type="STRING" id="37003.ENSKMAP00000002093"/>
<dbReference type="CDD" id="cd00146">
    <property type="entry name" value="PKD"/>
    <property type="match status" value="4"/>
</dbReference>
<dbReference type="InterPro" id="IPR001024">
    <property type="entry name" value="PLAT/LH2_dom"/>
</dbReference>
<feature type="domain" description="PKD" evidence="10">
    <location>
        <begin position="359"/>
        <end position="421"/>
    </location>
</feature>
<evidence type="ECO:0000256" key="7">
    <source>
        <dbReference type="PROSITE-ProRule" id="PRU00152"/>
    </source>
</evidence>
<dbReference type="SMART" id="SM00308">
    <property type="entry name" value="LH2"/>
    <property type="match status" value="1"/>
</dbReference>
<dbReference type="InterPro" id="IPR002859">
    <property type="entry name" value="PKD/REJ-like"/>
</dbReference>
<dbReference type="OMA" id="PWRQSYL"/>
<evidence type="ECO:0000256" key="1">
    <source>
        <dbReference type="ARBA" id="ARBA00004141"/>
    </source>
</evidence>
<reference evidence="13" key="2">
    <citation type="submission" date="2025-09" db="UniProtKB">
        <authorList>
            <consortium name="Ensembl"/>
        </authorList>
    </citation>
    <scope>IDENTIFICATION</scope>
</reference>
<dbReference type="InterPro" id="IPR000601">
    <property type="entry name" value="PKD_dom"/>
</dbReference>
<dbReference type="SMART" id="SM00089">
    <property type="entry name" value="PKD"/>
    <property type="match status" value="11"/>
</dbReference>
<dbReference type="InterPro" id="IPR035986">
    <property type="entry name" value="PKD_dom_sf"/>
</dbReference>
<dbReference type="GO" id="GO:0005261">
    <property type="term" value="F:monoatomic cation channel activity"/>
    <property type="evidence" value="ECO:0007669"/>
    <property type="project" value="TreeGrafter"/>
</dbReference>
<reference evidence="13" key="1">
    <citation type="submission" date="2025-08" db="UniProtKB">
        <authorList>
            <consortium name="Ensembl"/>
        </authorList>
    </citation>
    <scope>IDENTIFICATION</scope>
</reference>
<evidence type="ECO:0000256" key="4">
    <source>
        <dbReference type="ARBA" id="ARBA00022737"/>
    </source>
</evidence>
<feature type="transmembrane region" description="Helical" evidence="9">
    <location>
        <begin position="2271"/>
        <end position="2291"/>
    </location>
</feature>
<evidence type="ECO:0000259" key="10">
    <source>
        <dbReference type="PROSITE" id="PS50093"/>
    </source>
</evidence>
<feature type="domain" description="REJ" evidence="12">
    <location>
        <begin position="1368"/>
        <end position="1572"/>
    </location>
</feature>
<feature type="domain" description="PKD" evidence="10">
    <location>
        <begin position="529"/>
        <end position="590"/>
    </location>
</feature>
<dbReference type="Gene3D" id="2.60.40.10">
    <property type="entry name" value="Immunoglobulins"/>
    <property type="match status" value="5"/>
</dbReference>
<feature type="transmembrane region" description="Helical" evidence="9">
    <location>
        <begin position="2245"/>
        <end position="2264"/>
    </location>
</feature>
<feature type="compositionally biased region" description="Low complexity" evidence="8">
    <location>
        <begin position="2564"/>
        <end position="2578"/>
    </location>
</feature>
<dbReference type="SMART" id="SM00303">
    <property type="entry name" value="GPS"/>
    <property type="match status" value="1"/>
</dbReference>
<dbReference type="InterPro" id="IPR022409">
    <property type="entry name" value="PKD/Chitinase_dom"/>
</dbReference>
<sequence>MLLFPGLWFSHTGELVSVELVVQPSSESSLARVQILRPYCSPNQHLVPPCHSLLNAFSCCSALALCNTTGGCSLGRYWCPLLEACVPNARPCSTYDTTVRSRGFTSPPRYPAPPPFYHLVADMPLSIKPSVTVYPDDVVAVQHTRDSGAFLHCLEGDASAGSPWRQSFVTLRGAEWGGWWEGGLTSLPRGSQWVDGAVCNLRVLYEDLFTAKVQSGFPVKFTWVIDNLEKSAQEGESYSIMFEKPAEHELQVVASNPVSSQSLQILLTADVRTPLTEPDFLFDPEAVAVNVPHLYNVRVKVDVSLPVTFWDFGDGSEGAIHTHSAPCQDMEGLVERGEKHVYVQDSVNHTYSIPSIKPSTSGVLYTWDFGDASKFVQGFHRKVSHSFESAGVYNVTVATSNTVPSLTASLVVVVVEGISGLTVTYNGPSEAGSPVDFRATVASGTDLIWDFDFGDGSLWENLTDGSISHVYKFSGSYRVAVKVSNSVSQAYQSITAEVYDLTVSGVLPKECVMSGKAIQLSALVNGNISALSFHWAFGQDSPSIVMTGQSTVMHIFPNHGIFHINITVFSSFTTVSFRTSICVESPITHVEMEISQDVVAIGEEVCLRVLVSPKQTTAYTFRWFNTSSGLFVTTERSRRCFVFRSEGVEEVSVLATNRMSNKTANATITVQKPVGKPRIIRDSQGEKLTVNTSTSFGVASCVGSNVSMLWDFGDGSPVENKRNVSHVFTSTGKFTVTTTAFNLVSRDSATLTVNVLLPVSDLSLRTDQPYAVVGQEIVVTAVSSTISITNYYWTVEGRTATKQGTYQFRFMSSKPGVFKVKVMSKNLVSKMEAAIFIEVFERIEGLQVECQSLTNNKYLPTHEDILFGASVAKGSNITYHWDATQSGVTWQIQGDGELFHMTVESPGRISVQVKASNILGEGVAHASLVAVDRVTKAHIATQSNTVVLGKAVNMTVLVEAGSDLQYIWYVNADSSLLTHVPFLLYTFTNLGHNLVTVSVQNVFSQSNYTKQLLVQAEVQEVGFEINRQKHPFFVNVSASLSFHGFAHKGSDLHWVWKVRSVKKTLLTSTNPAFTYSFSDTGIYEVYLNVSNEISWQMIFHDVVVQEPIEGLLLNISKTSLCTQEQVVFSPTITKGNNVSFVIMFQNKDWIQSWDIFEDRFTTISLLAGKHLVTVKALNQVSSAETHSSIVVTEIIRGLRLVNCCFATLEALKGAPLKAEVQSGFPVNYTWTFQLESGGSMWLVGQDVVFTPSESGLLSVTVHASNGVCSQTINDTLTIEWPVKNVKLVCHSQRIFAGHAVRFSATVNCGSNVRYIWDFGDSTEILATSSWDISHLYHSKGKYGILVKALNNVSHVSTQLEVEVEELQCPSPRVSLVQIQPTVFRSRPNLFEAAVDINCSAYKTVYLWEIFRVACFTNETKVSQRTQKDAASPLLLLPKNTLDVGHYCLVFTVFFKGTPLLVQQKTNITVVHSLLVAVIEGGSHRLWPSVSDLIIDGSESYDPDVELGMEDVLEYHWACLMMNSTESPLMKQSIESTNKRMIILRSQLRPGTVCIFNLTVFKNGRRPSSANQTYKWRAEDQSGLPLDLNDITTSTGRRSPKLVVRSSVLQSGRSYSFVLNVSQPGSMRWGGASLTIQASGLPRDGVCELSPESQIQLLETVVTYSCSWHDDDSETSQLIYTFQVAPFQPSSPVYRVLTLYDQADDQWIRNKSQTELWALVQHANPQEIIPYSIALISKLNQAEELANRREIRENATQALVSVPVSSLQDVDQLSSALTQSTTSALSHAGALMRAFVHSRVLGDAAILFSNSYIKTLGFHGDPLDLLCSHQSNQSNRNPTSRSSSAEGFKSSPLCPFLIPTSLSAHLRRQSSEVVQVWFCVDGALESNPLLSAADPPISTTVAAMELTTPQGQPIPIQDLDPEQAIRVTLLSVCIFSSLCQYYDVKDRRWRSEGLRSLEGSTLHTTLCLAQHLTMFGASLFLHPGAVVLLPPCLQADEPMQNMVVGIVCAVLVALHLLVGLIAHKLDHLDRVRLSQVPLCGRPGLYHYRVLVKTGLRPGATTAHVGICLYGVSKSGSRHLQRDGAFQRCGLDQFQVETDDNLGEIWKIRIWHDNTLDPSWYIQHVVVWDPQTDHMFFFVLEEWLSVANQKNSTVEREVLASPEELTQFRRVFTSQLIFGMAEGNLWLSVWERPAHSSFTRGQRVACSALMLHLYLALGTLWFGAVGMKNHVARGQPGWFLPPWVLRVVYPLITFLIGACLAVVGLYGSLFSKAVLLMWLVSALTAFFTSIALLEPLKACVQALICAVLWGPVDPEVEELLAQETTVVRTSGVSSRNIRPPCGYGLLQAKEEARKTQALRSLMRFLLLVLMVNYQDRLEQTQARLLCSTVRQLLHTAPAIDFTQRHRESGVFLCVSVRLEPTGSHGVASFLSVRPLLAPPSLSAPDLRVALTLQVFLLVSALVLQVGELRAAVRERAQCIRRRHRWFQLLLSCLSLATAVLQLRSLVVIVRMSSRVRQAEVFQLAMEPHDYEMVEFFIKRLKLWMGLTKAKQFRHRVKFEGMDFLPSRSSRESCFSSLSPTRPSPQSPSSSPSIPSPRPLSCVGPEDLSLFKPRLEVRPILDSLEPTVSALLSRFDRVNQLTEDIYDLELQLEKAQDR</sequence>